<dbReference type="Proteomes" id="UP001336015">
    <property type="component" value="Unassembled WGS sequence"/>
</dbReference>
<protein>
    <submittedName>
        <fullName evidence="1">Uncharacterized protein</fullName>
    </submittedName>
</protein>
<gene>
    <name evidence="1" type="ORF">LLW09_15700</name>
</gene>
<sequence>MISSHCICPSFLSKNIADADIFLNIFIGKFIFSGDQIVLDKEERLTTSYITSLEKDIDGFNNYKAWAKMLEQRQAGKTLLSTSGNSNSFDEIVYKTISSAITTFSKNIITENNNHYVNFINEINRQRINLLNLQSLTHHSAMLQIGKNPTYLELELDVEWVLQRLGRLTGKDKSEDDYNDYVRDMLLSKKYEVKDQTREGSSSSGQGAGELDIIIEDQQNLFSIIEAMKLNCVDSGYIERHYLKLLSNYNPLAIKRTFLITYYTGSNFSDWWSRYKNHISNLDMRVFVAGSVFDSHHIDEQTTSFGCIKKCIII</sequence>
<accession>A0ABU6BW69</accession>
<dbReference type="EMBL" id="JAJGWQ010000009">
    <property type="protein sequence ID" value="MEB3783986.1"/>
    <property type="molecule type" value="Genomic_DNA"/>
</dbReference>
<keyword evidence="2" id="KW-1185">Reference proteome</keyword>
<name>A0ABU6BW69_9PSED</name>
<evidence type="ECO:0000313" key="2">
    <source>
        <dbReference type="Proteomes" id="UP001336015"/>
    </source>
</evidence>
<reference evidence="1 2" key="1">
    <citation type="journal article" date="2023" name="Int J Dairy Technol">
        <title>Genome based analysis of Pseudomonas paracarnis RQ057, a strain responsible for blue discoloration spoilage in processed cheese.</title>
        <authorList>
            <person name="Rodrigues Rd.S."/>
            <person name="Machado S.G."/>
            <person name="de Carvalho A.F."/>
            <person name="Nero L.A."/>
        </authorList>
    </citation>
    <scope>NUCLEOTIDE SEQUENCE [LARGE SCALE GENOMIC DNA]</scope>
    <source>
        <strain evidence="1 2">RQ057</strain>
    </source>
</reference>
<comment type="caution">
    <text evidence="1">The sequence shown here is derived from an EMBL/GenBank/DDBJ whole genome shotgun (WGS) entry which is preliminary data.</text>
</comment>
<evidence type="ECO:0000313" key="1">
    <source>
        <dbReference type="EMBL" id="MEB3783986.1"/>
    </source>
</evidence>
<dbReference type="RefSeq" id="WP_220381898.1">
    <property type="nucleotide sequence ID" value="NZ_JAEFBF010000024.1"/>
</dbReference>
<organism evidence="1 2">
    <name type="scientific">Pseudomonas paracarnis</name>
    <dbReference type="NCBI Taxonomy" id="2750625"/>
    <lineage>
        <taxon>Bacteria</taxon>
        <taxon>Pseudomonadati</taxon>
        <taxon>Pseudomonadota</taxon>
        <taxon>Gammaproteobacteria</taxon>
        <taxon>Pseudomonadales</taxon>
        <taxon>Pseudomonadaceae</taxon>
        <taxon>Pseudomonas</taxon>
    </lineage>
</organism>
<proteinExistence type="predicted"/>